<dbReference type="InterPro" id="IPR038338">
    <property type="entry name" value="PriC_sf"/>
</dbReference>
<dbReference type="InterPro" id="IPR010890">
    <property type="entry name" value="PriC"/>
</dbReference>
<organism evidence="2 3">
    <name type="scientific">[Pantoea] beijingensis</name>
    <dbReference type="NCBI Taxonomy" id="1324864"/>
    <lineage>
        <taxon>Bacteria</taxon>
        <taxon>Pseudomonadati</taxon>
        <taxon>Pseudomonadota</taxon>
        <taxon>Gammaproteobacteria</taxon>
        <taxon>Enterobacterales</taxon>
        <taxon>Erwiniaceae</taxon>
        <taxon>Erwinia</taxon>
    </lineage>
</organism>
<sequence>MKSALLLQQLEARLEQLAATLSPRAEQQTSRARFDRQLFRCHGTRLGDYLQEARQTLSQLKQSALEKNPDRLTWLAEHMVLQMGALQREIATQPLRQREPQASRAIDTLDQKLAEHQGFEQRLIMMLSDHEKQLGQQETLRQQQQIQRELTALEARLLRCREAITLIEQAIQQRDG</sequence>
<protein>
    <submittedName>
        <fullName evidence="2">Prephenate dehydrogenase</fullName>
    </submittedName>
</protein>
<reference evidence="2 3" key="1">
    <citation type="submission" date="2014-04" db="EMBL/GenBank/DDBJ databases">
        <title>Draft genome sequence of Pantoea beijingensis strain LMG 27579, an emerging pathogen to Pleurotus eryngii with potential industrial application.</title>
        <authorList>
            <person name="Xu F."/>
            <person name="Liu Y."/>
            <person name="Wang S."/>
            <person name="Yin Y."/>
            <person name="Ma Y."/>
            <person name="Zhao S."/>
            <person name="Rong C."/>
        </authorList>
    </citation>
    <scope>NUCLEOTIDE SEQUENCE [LARGE SCALE GENOMIC DNA]</scope>
    <source>
        <strain evidence="2 3">LMG 27579</strain>
    </source>
</reference>
<gene>
    <name evidence="2" type="ORF">ED28_17740</name>
</gene>
<name>A0A443I9I1_9GAMM</name>
<dbReference type="Gene3D" id="1.20.1270.340">
    <property type="match status" value="1"/>
</dbReference>
<evidence type="ECO:0000313" key="2">
    <source>
        <dbReference type="EMBL" id="RWR00703.1"/>
    </source>
</evidence>
<dbReference type="AlphaFoldDB" id="A0A443I9I1"/>
<dbReference type="Pfam" id="PF07445">
    <property type="entry name" value="PriC"/>
    <property type="match status" value="1"/>
</dbReference>
<dbReference type="RefSeq" id="WP_128179347.1">
    <property type="nucleotide sequence ID" value="NZ_CP071409.1"/>
</dbReference>
<accession>A0A443I9I1</accession>
<evidence type="ECO:0000256" key="1">
    <source>
        <dbReference type="SAM" id="Coils"/>
    </source>
</evidence>
<dbReference type="EMBL" id="JMEE01000046">
    <property type="protein sequence ID" value="RWR00703.1"/>
    <property type="molecule type" value="Genomic_DNA"/>
</dbReference>
<proteinExistence type="predicted"/>
<feature type="coiled-coil region" evidence="1">
    <location>
        <begin position="136"/>
        <end position="163"/>
    </location>
</feature>
<dbReference type="Proteomes" id="UP000288794">
    <property type="component" value="Unassembled WGS sequence"/>
</dbReference>
<evidence type="ECO:0000313" key="3">
    <source>
        <dbReference type="Proteomes" id="UP000288794"/>
    </source>
</evidence>
<keyword evidence="3" id="KW-1185">Reference proteome</keyword>
<keyword evidence="1" id="KW-0175">Coiled coil</keyword>
<comment type="caution">
    <text evidence="2">The sequence shown here is derived from an EMBL/GenBank/DDBJ whole genome shotgun (WGS) entry which is preliminary data.</text>
</comment>